<sequence>MFRPRSGLMPGGGCALPGSGYGRPVQVQQAGKRRAARQGVQAECPS</sequence>
<reference evidence="2" key="1">
    <citation type="submission" date="2021-03" db="EMBL/GenBank/DDBJ databases">
        <title>Molecular epidemiology and mechanisms of colistin and carbapenem resistance in Enterobacteriaceae from clinical isolates, the environment and porcine samples in Pretoria, South Africa.</title>
        <authorList>
            <person name="Bogoshi D."/>
            <person name="Mbelle N.M."/>
            <person name="Naidoo V."/>
            <person name="Osei Sekyere J."/>
        </authorList>
    </citation>
    <scope>NUCLEOTIDE SEQUENCE</scope>
    <source>
        <strain evidence="2">C034</strain>
    </source>
</reference>
<gene>
    <name evidence="2" type="ORF">J4734_11615</name>
</gene>
<feature type="region of interest" description="Disordered" evidence="1">
    <location>
        <begin position="1"/>
        <end position="46"/>
    </location>
</feature>
<evidence type="ECO:0000313" key="3">
    <source>
        <dbReference type="Proteomes" id="UP000664620"/>
    </source>
</evidence>
<dbReference type="Proteomes" id="UP000664620">
    <property type="component" value="Unassembled WGS sequence"/>
</dbReference>
<proteinExistence type="predicted"/>
<dbReference type="AlphaFoldDB" id="A0A939SVK3"/>
<evidence type="ECO:0000313" key="2">
    <source>
        <dbReference type="EMBL" id="MBO2029258.1"/>
    </source>
</evidence>
<accession>A0A939SVK3</accession>
<name>A0A939SVK3_KLEPN</name>
<feature type="compositionally biased region" description="Gly residues" evidence="1">
    <location>
        <begin position="9"/>
        <end position="21"/>
    </location>
</feature>
<evidence type="ECO:0000256" key="1">
    <source>
        <dbReference type="SAM" id="MobiDB-lite"/>
    </source>
</evidence>
<comment type="caution">
    <text evidence="2">The sequence shown here is derived from an EMBL/GenBank/DDBJ whole genome shotgun (WGS) entry which is preliminary data.</text>
</comment>
<protein>
    <submittedName>
        <fullName evidence="2">Uncharacterized protein</fullName>
    </submittedName>
</protein>
<dbReference type="EMBL" id="JAGETO010000040">
    <property type="protein sequence ID" value="MBO2029258.1"/>
    <property type="molecule type" value="Genomic_DNA"/>
</dbReference>
<organism evidence="2 3">
    <name type="scientific">Klebsiella pneumoniae</name>
    <dbReference type="NCBI Taxonomy" id="573"/>
    <lineage>
        <taxon>Bacteria</taxon>
        <taxon>Pseudomonadati</taxon>
        <taxon>Pseudomonadota</taxon>
        <taxon>Gammaproteobacteria</taxon>
        <taxon>Enterobacterales</taxon>
        <taxon>Enterobacteriaceae</taxon>
        <taxon>Klebsiella/Raoultella group</taxon>
        <taxon>Klebsiella</taxon>
        <taxon>Klebsiella pneumoniae complex</taxon>
    </lineage>
</organism>